<feature type="compositionally biased region" description="Pro residues" evidence="1">
    <location>
        <begin position="196"/>
        <end position="211"/>
    </location>
</feature>
<evidence type="ECO:0000313" key="4">
    <source>
        <dbReference type="Proteomes" id="UP000612362"/>
    </source>
</evidence>
<proteinExistence type="predicted"/>
<evidence type="ECO:0000256" key="1">
    <source>
        <dbReference type="SAM" id="MobiDB-lite"/>
    </source>
</evidence>
<dbReference type="EMBL" id="BNJF01000001">
    <property type="protein sequence ID" value="GHO45653.1"/>
    <property type="molecule type" value="Genomic_DNA"/>
</dbReference>
<feature type="transmembrane region" description="Helical" evidence="2">
    <location>
        <begin position="21"/>
        <end position="40"/>
    </location>
</feature>
<name>A0A8J3I2S3_9CHLR</name>
<keyword evidence="2" id="KW-1133">Transmembrane helix</keyword>
<gene>
    <name evidence="3" type="ORF">KSX_38160</name>
</gene>
<comment type="caution">
    <text evidence="3">The sequence shown here is derived from an EMBL/GenBank/DDBJ whole genome shotgun (WGS) entry which is preliminary data.</text>
</comment>
<keyword evidence="2" id="KW-0812">Transmembrane</keyword>
<evidence type="ECO:0000256" key="2">
    <source>
        <dbReference type="SAM" id="Phobius"/>
    </source>
</evidence>
<dbReference type="AlphaFoldDB" id="A0A8J3I2S3"/>
<protein>
    <submittedName>
        <fullName evidence="3">Uncharacterized protein</fullName>
    </submittedName>
</protein>
<dbReference type="Proteomes" id="UP000612362">
    <property type="component" value="Unassembled WGS sequence"/>
</dbReference>
<keyword evidence="2" id="KW-0472">Membrane</keyword>
<sequence>MEHSSPPIQNGKPKRSRAASLYLKCAAFLTLTVFSVLIIACGADPNSISANTQPQVTVTFDVNSIHKQSTGTTTPNHWCGAWVTQTSPAYSGDPQQKTLGINGTFTKNNGGNPQGMAGATATAIIHWGDGSQDTLTGTTSSDGLVVLAASTAGHEGAIGKTSIVTVTFTGADGSTCQVDQDRAAFFSLAKATATPKPSPSPSPTKPTPPWKKTPTITVPPTCPTMIPGITPPPSC</sequence>
<organism evidence="3 4">
    <name type="scientific">Ktedonospora formicarum</name>
    <dbReference type="NCBI Taxonomy" id="2778364"/>
    <lineage>
        <taxon>Bacteria</taxon>
        <taxon>Bacillati</taxon>
        <taxon>Chloroflexota</taxon>
        <taxon>Ktedonobacteria</taxon>
        <taxon>Ktedonobacterales</taxon>
        <taxon>Ktedonobacteraceae</taxon>
        <taxon>Ktedonospora</taxon>
    </lineage>
</organism>
<keyword evidence="4" id="KW-1185">Reference proteome</keyword>
<feature type="region of interest" description="Disordered" evidence="1">
    <location>
        <begin position="191"/>
        <end position="235"/>
    </location>
</feature>
<reference evidence="3" key="1">
    <citation type="submission" date="2020-10" db="EMBL/GenBank/DDBJ databases">
        <title>Taxonomic study of unclassified bacteria belonging to the class Ktedonobacteria.</title>
        <authorList>
            <person name="Yabe S."/>
            <person name="Wang C.M."/>
            <person name="Zheng Y."/>
            <person name="Sakai Y."/>
            <person name="Cavaletti L."/>
            <person name="Monciardini P."/>
            <person name="Donadio S."/>
        </authorList>
    </citation>
    <scope>NUCLEOTIDE SEQUENCE</scope>
    <source>
        <strain evidence="3">SOSP1-1</strain>
    </source>
</reference>
<accession>A0A8J3I2S3</accession>
<dbReference type="RefSeq" id="WP_220194965.1">
    <property type="nucleotide sequence ID" value="NZ_BNJF01000001.1"/>
</dbReference>
<evidence type="ECO:0000313" key="3">
    <source>
        <dbReference type="EMBL" id="GHO45653.1"/>
    </source>
</evidence>